<keyword evidence="2" id="KW-1185">Reference proteome</keyword>
<proteinExistence type="predicted"/>
<evidence type="ECO:0000313" key="1">
    <source>
        <dbReference type="EMBL" id="TAA48414.1"/>
    </source>
</evidence>
<evidence type="ECO:0000313" key="2">
    <source>
        <dbReference type="Proteomes" id="UP000292544"/>
    </source>
</evidence>
<sequence length="105" mass="11991">MNRDLESFFDTLKLNSVTTEYLPDWVADLAFASINEGNVTEILKLLARAEGGANLKFWEMINEAPTTAKGWKELHCIGSGIDPEQYKKTHRRVVEIVRKQQDPIQ</sequence>
<gene>
    <name evidence="1" type="ORF">EXY25_04105</name>
</gene>
<dbReference type="Proteomes" id="UP000292544">
    <property type="component" value="Unassembled WGS sequence"/>
</dbReference>
<dbReference type="EMBL" id="SHLY01000001">
    <property type="protein sequence ID" value="TAA48414.1"/>
    <property type="molecule type" value="Genomic_DNA"/>
</dbReference>
<dbReference type="RefSeq" id="WP_130565807.1">
    <property type="nucleotide sequence ID" value="NZ_SHLY01000001.1"/>
</dbReference>
<reference evidence="2" key="1">
    <citation type="submission" date="2019-02" db="EMBL/GenBank/DDBJ databases">
        <title>Draft genome sequence of Muricauda sp. 176CP4-71.</title>
        <authorList>
            <person name="Park J.-S."/>
        </authorList>
    </citation>
    <scope>NUCLEOTIDE SEQUENCE [LARGE SCALE GENOMIC DNA]</scope>
    <source>
        <strain evidence="2">176GS2-150</strain>
    </source>
</reference>
<name>A0ABY1WUI4_9GAMM</name>
<accession>A0ABY1WUI4</accession>
<organism evidence="1 2">
    <name type="scientific">Corallincola spongiicola</name>
    <dbReference type="NCBI Taxonomy" id="2520508"/>
    <lineage>
        <taxon>Bacteria</taxon>
        <taxon>Pseudomonadati</taxon>
        <taxon>Pseudomonadota</taxon>
        <taxon>Gammaproteobacteria</taxon>
        <taxon>Alteromonadales</taxon>
        <taxon>Psychromonadaceae</taxon>
        <taxon>Corallincola</taxon>
    </lineage>
</organism>
<comment type="caution">
    <text evidence="1">The sequence shown here is derived from an EMBL/GenBank/DDBJ whole genome shotgun (WGS) entry which is preliminary data.</text>
</comment>
<protein>
    <submittedName>
        <fullName evidence="1">Uncharacterized protein</fullName>
    </submittedName>
</protein>